<protein>
    <submittedName>
        <fullName evidence="1">Uncharacterized protein</fullName>
    </submittedName>
</protein>
<gene>
    <name evidence="1" type="ORF">PACLA_8A029924</name>
</gene>
<keyword evidence="2" id="KW-1185">Reference proteome</keyword>
<dbReference type="Proteomes" id="UP001152795">
    <property type="component" value="Unassembled WGS sequence"/>
</dbReference>
<name>A0A6S7JPS9_PARCT</name>
<accession>A0A6S7JPS9</accession>
<dbReference type="PANTHER" id="PTHR47510">
    <property type="entry name" value="REVERSE TRANSCRIPTASE DOMAIN-CONTAINING PROTEIN"/>
    <property type="match status" value="1"/>
</dbReference>
<sequence>MNDFIGSNISKWWKTIKKLICEVASPPWSQYLMGQTGHTTPLELANEINTFFSELTRDFQPLVQPLDVRELFVPPNLKATPHQVQTKLNAVNGRKAVGPDKLNNRILKEFSQELSVVLADIYNTTLTQAYVPDLLKASTIVPIPKILPPKTIEEDLRPISITCQISKVFESLTLDRLMPEVEHHIDTKQFANKGKSTKDALYLSDKLERVQKRALWIIYPGSDYGEALKISKLESLKDRRVDLCKKYINKL</sequence>
<dbReference type="PANTHER" id="PTHR47510:SF3">
    <property type="entry name" value="ENDO_EXONUCLEASE_PHOSPHATASE DOMAIN-CONTAINING PROTEIN"/>
    <property type="match status" value="1"/>
</dbReference>
<reference evidence="1" key="1">
    <citation type="submission" date="2020-04" db="EMBL/GenBank/DDBJ databases">
        <authorList>
            <person name="Alioto T."/>
            <person name="Alioto T."/>
            <person name="Gomez Garrido J."/>
        </authorList>
    </citation>
    <scope>NUCLEOTIDE SEQUENCE</scope>
    <source>
        <strain evidence="1">A484AB</strain>
    </source>
</reference>
<proteinExistence type="predicted"/>
<dbReference type="EMBL" id="CACRXK020020237">
    <property type="protein sequence ID" value="CAB4034585.1"/>
    <property type="molecule type" value="Genomic_DNA"/>
</dbReference>
<dbReference type="AlphaFoldDB" id="A0A6S7JPS9"/>
<evidence type="ECO:0000313" key="1">
    <source>
        <dbReference type="EMBL" id="CAB4034585.1"/>
    </source>
</evidence>
<dbReference type="InterPro" id="IPR043502">
    <property type="entry name" value="DNA/RNA_pol_sf"/>
</dbReference>
<organism evidence="1 2">
    <name type="scientific">Paramuricea clavata</name>
    <name type="common">Red gorgonian</name>
    <name type="synonym">Violescent sea-whip</name>
    <dbReference type="NCBI Taxonomy" id="317549"/>
    <lineage>
        <taxon>Eukaryota</taxon>
        <taxon>Metazoa</taxon>
        <taxon>Cnidaria</taxon>
        <taxon>Anthozoa</taxon>
        <taxon>Octocorallia</taxon>
        <taxon>Malacalcyonacea</taxon>
        <taxon>Plexauridae</taxon>
        <taxon>Paramuricea</taxon>
    </lineage>
</organism>
<dbReference type="OrthoDB" id="6774702at2759"/>
<comment type="caution">
    <text evidence="1">The sequence shown here is derived from an EMBL/GenBank/DDBJ whole genome shotgun (WGS) entry which is preliminary data.</text>
</comment>
<evidence type="ECO:0000313" key="2">
    <source>
        <dbReference type="Proteomes" id="UP001152795"/>
    </source>
</evidence>
<dbReference type="SUPFAM" id="SSF56672">
    <property type="entry name" value="DNA/RNA polymerases"/>
    <property type="match status" value="1"/>
</dbReference>